<dbReference type="EMBL" id="AP014800">
    <property type="protein sequence ID" value="BAQ67622.1"/>
    <property type="molecule type" value="Genomic_DNA"/>
</dbReference>
<proteinExistence type="predicted"/>
<dbReference type="KEGG" id="rsu:NHU_00452"/>
<sequence>MEQLIAEIEAYAAAWSKSPQKVLRDAIGASWGQWEAWKSGQASPTMRVADKLRDHMRTNPAPAPAIPEDAARC</sequence>
<dbReference type="Proteomes" id="UP000064912">
    <property type="component" value="Chromosome"/>
</dbReference>
<evidence type="ECO:0000313" key="1">
    <source>
        <dbReference type="EMBL" id="BAQ67622.1"/>
    </source>
</evidence>
<organism evidence="1 2">
    <name type="scientific">Rhodovulum sulfidophilum</name>
    <name type="common">Rhodobacter sulfidophilus</name>
    <dbReference type="NCBI Taxonomy" id="35806"/>
    <lineage>
        <taxon>Bacteria</taxon>
        <taxon>Pseudomonadati</taxon>
        <taxon>Pseudomonadota</taxon>
        <taxon>Alphaproteobacteria</taxon>
        <taxon>Rhodobacterales</taxon>
        <taxon>Paracoccaceae</taxon>
        <taxon>Rhodovulum</taxon>
    </lineage>
</organism>
<evidence type="ECO:0008006" key="3">
    <source>
        <dbReference type="Google" id="ProtNLM"/>
    </source>
</evidence>
<name>A0A0D6AXK9_RHOSU</name>
<protein>
    <recommendedName>
        <fullName evidence="3">XRE family transcriptional regulator</fullName>
    </recommendedName>
</protein>
<dbReference type="PATRIC" id="fig|35806.4.peg.464"/>
<dbReference type="AlphaFoldDB" id="A0A0D6AXK9"/>
<gene>
    <name evidence="1" type="ORF">NHU_00452</name>
</gene>
<evidence type="ECO:0000313" key="2">
    <source>
        <dbReference type="Proteomes" id="UP000064912"/>
    </source>
</evidence>
<accession>A0A0D6AXK9</accession>
<reference evidence="1 2" key="1">
    <citation type="submission" date="2015-02" db="EMBL/GenBank/DDBJ databases">
        <title>Genome sequene of Rhodovulum sulfidophilum DSM 2351.</title>
        <authorList>
            <person name="Nagao N."/>
        </authorList>
    </citation>
    <scope>NUCLEOTIDE SEQUENCE [LARGE SCALE GENOMIC DNA]</scope>
    <source>
        <strain evidence="1 2">DSM 2351</strain>
    </source>
</reference>